<evidence type="ECO:0000259" key="5">
    <source>
        <dbReference type="PROSITE" id="PS51635"/>
    </source>
</evidence>
<dbReference type="EMBL" id="BOOC01000022">
    <property type="protein sequence ID" value="GIH41449.1"/>
    <property type="molecule type" value="Genomic_DNA"/>
</dbReference>
<protein>
    <recommendedName>
        <fullName evidence="5">PNPLA domain-containing protein</fullName>
    </recommendedName>
</protein>
<evidence type="ECO:0000256" key="4">
    <source>
        <dbReference type="PROSITE-ProRule" id="PRU01161"/>
    </source>
</evidence>
<proteinExistence type="predicted"/>
<dbReference type="SUPFAM" id="SSF52151">
    <property type="entry name" value="FabD/lysophospholipase-like"/>
    <property type="match status" value="1"/>
</dbReference>
<evidence type="ECO:0000256" key="3">
    <source>
        <dbReference type="ARBA" id="ARBA00023098"/>
    </source>
</evidence>
<gene>
    <name evidence="6" type="ORF">Mco01_44490</name>
</gene>
<feature type="short sequence motif" description="DGA/G" evidence="4">
    <location>
        <begin position="286"/>
        <end position="288"/>
    </location>
</feature>
<dbReference type="PROSITE" id="PS51635">
    <property type="entry name" value="PNPLA"/>
    <property type="match status" value="1"/>
</dbReference>
<dbReference type="Pfam" id="PF01734">
    <property type="entry name" value="Patatin"/>
    <property type="match status" value="1"/>
</dbReference>
<evidence type="ECO:0000256" key="2">
    <source>
        <dbReference type="ARBA" id="ARBA00022963"/>
    </source>
</evidence>
<dbReference type="Gene3D" id="3.40.1090.10">
    <property type="entry name" value="Cytosolic phospholipase A2 catalytic domain"/>
    <property type="match status" value="2"/>
</dbReference>
<keyword evidence="7" id="KW-1185">Reference proteome</keyword>
<keyword evidence="1 4" id="KW-0378">Hydrolase</keyword>
<feature type="short sequence motif" description="GXSXG" evidence="4">
    <location>
        <begin position="142"/>
        <end position="146"/>
    </location>
</feature>
<keyword evidence="3 4" id="KW-0443">Lipid metabolism</keyword>
<reference evidence="6 7" key="1">
    <citation type="submission" date="2021-01" db="EMBL/GenBank/DDBJ databases">
        <title>Whole genome shotgun sequence of Microbispora corallina NBRC 16416.</title>
        <authorList>
            <person name="Komaki H."/>
            <person name="Tamura T."/>
        </authorList>
    </citation>
    <scope>NUCLEOTIDE SEQUENCE [LARGE SCALE GENOMIC DNA]</scope>
    <source>
        <strain evidence="6 7">NBRC 16416</strain>
    </source>
</reference>
<evidence type="ECO:0000256" key="1">
    <source>
        <dbReference type="ARBA" id="ARBA00022801"/>
    </source>
</evidence>
<dbReference type="InterPro" id="IPR050301">
    <property type="entry name" value="NTE"/>
</dbReference>
<dbReference type="PANTHER" id="PTHR14226:SF57">
    <property type="entry name" value="BLR7027 PROTEIN"/>
    <property type="match status" value="1"/>
</dbReference>
<name>A0ABQ4G303_9ACTN</name>
<evidence type="ECO:0000313" key="7">
    <source>
        <dbReference type="Proteomes" id="UP000603904"/>
    </source>
</evidence>
<dbReference type="Proteomes" id="UP000603904">
    <property type="component" value="Unassembled WGS sequence"/>
</dbReference>
<dbReference type="PANTHER" id="PTHR14226">
    <property type="entry name" value="NEUROPATHY TARGET ESTERASE/SWISS CHEESE D.MELANOGASTER"/>
    <property type="match status" value="1"/>
</dbReference>
<organism evidence="6 7">
    <name type="scientific">Microbispora corallina</name>
    <dbReference type="NCBI Taxonomy" id="83302"/>
    <lineage>
        <taxon>Bacteria</taxon>
        <taxon>Bacillati</taxon>
        <taxon>Actinomycetota</taxon>
        <taxon>Actinomycetes</taxon>
        <taxon>Streptosporangiales</taxon>
        <taxon>Streptosporangiaceae</taxon>
        <taxon>Microbispora</taxon>
    </lineage>
</organism>
<keyword evidence="2 4" id="KW-0442">Lipid degradation</keyword>
<evidence type="ECO:0000313" key="6">
    <source>
        <dbReference type="EMBL" id="GIH41449.1"/>
    </source>
</evidence>
<feature type="domain" description="PNPLA" evidence="5">
    <location>
        <begin position="107"/>
        <end position="299"/>
    </location>
</feature>
<sequence>MHATRRLCGHLGIRKEPANGRGRRDQWTRVLVVPHLAQRKVTIRPIVSTEIHLWGRHGTASHCPRRRRSNDAISPAGIPFARDPKASTVYPVSRSRMEEKPMPVRALVLGGGGPVGIAWEAGVVAGLAEAGVDVRVADLVVGTSAGAVVGAQVAAGLDPRTMYEAQLAPPGSEPFPRPTAFGAARLLWALARSKNAEEFGRRMGRAARAAVTVSEADRKAEITRLLGEVRDWPRTRLLVTAVDAGSGEPAVFDAESGVGLVDAVAASTAAPGIRPPISIGGRVYIDGGMRSPAGVDLAAAYGRVLVIAPLSRGGGPLIGVEEQIAGLAPGTRAALVTVGAARRSEIMGTGMGGLLDPARRAPAARAGRDEGRRVAAEIAELWGDRLS</sequence>
<feature type="active site" description="Proton acceptor" evidence="4">
    <location>
        <position position="286"/>
    </location>
</feature>
<dbReference type="InterPro" id="IPR016035">
    <property type="entry name" value="Acyl_Trfase/lysoPLipase"/>
</dbReference>
<feature type="active site" description="Nucleophile" evidence="4">
    <location>
        <position position="144"/>
    </location>
</feature>
<dbReference type="InterPro" id="IPR002641">
    <property type="entry name" value="PNPLA_dom"/>
</dbReference>
<comment type="caution">
    <text evidence="6">The sequence shown here is derived from an EMBL/GenBank/DDBJ whole genome shotgun (WGS) entry which is preliminary data.</text>
</comment>
<feature type="short sequence motif" description="GXGXXG" evidence="4">
    <location>
        <begin position="111"/>
        <end position="116"/>
    </location>
</feature>
<accession>A0ABQ4G303</accession>